<dbReference type="SUPFAM" id="SSF53335">
    <property type="entry name" value="S-adenosyl-L-methionine-dependent methyltransferases"/>
    <property type="match status" value="1"/>
</dbReference>
<dbReference type="FunCoup" id="A0A1C7NNV8">
    <property type="interactions" value="87"/>
</dbReference>
<proteinExistence type="inferred from homology"/>
<dbReference type="Proteomes" id="UP000093000">
    <property type="component" value="Unassembled WGS sequence"/>
</dbReference>
<dbReference type="Pfam" id="PF01596">
    <property type="entry name" value="Methyltransf_3"/>
    <property type="match status" value="1"/>
</dbReference>
<name>A0A1C7NNV8_9FUNG</name>
<dbReference type="AlphaFoldDB" id="A0A1C7NNV8"/>
<dbReference type="PROSITE" id="PS51682">
    <property type="entry name" value="SAM_OMT_I"/>
    <property type="match status" value="1"/>
</dbReference>
<dbReference type="OrthoDB" id="10251242at2759"/>
<evidence type="ECO:0000256" key="3">
    <source>
        <dbReference type="ARBA" id="ARBA00022691"/>
    </source>
</evidence>
<evidence type="ECO:0000256" key="1">
    <source>
        <dbReference type="ARBA" id="ARBA00022603"/>
    </source>
</evidence>
<dbReference type="STRING" id="101091.A0A1C7NNV8"/>
<keyword evidence="2 5" id="KW-0808">Transferase</keyword>
<dbReference type="InterPro" id="IPR050362">
    <property type="entry name" value="Cation-dep_OMT"/>
</dbReference>
<gene>
    <name evidence="5" type="primary">mdmC</name>
    <name evidence="5" type="ORF">A0J61_01140</name>
</gene>
<dbReference type="InterPro" id="IPR002935">
    <property type="entry name" value="SAM_O-MeTrfase"/>
</dbReference>
<dbReference type="CDD" id="cd02440">
    <property type="entry name" value="AdoMet_MTases"/>
    <property type="match status" value="1"/>
</dbReference>
<evidence type="ECO:0000256" key="4">
    <source>
        <dbReference type="ARBA" id="ARBA00023453"/>
    </source>
</evidence>
<evidence type="ECO:0000256" key="2">
    <source>
        <dbReference type="ARBA" id="ARBA00022679"/>
    </source>
</evidence>
<organism evidence="5 6">
    <name type="scientific">Choanephora cucurbitarum</name>
    <dbReference type="NCBI Taxonomy" id="101091"/>
    <lineage>
        <taxon>Eukaryota</taxon>
        <taxon>Fungi</taxon>
        <taxon>Fungi incertae sedis</taxon>
        <taxon>Mucoromycota</taxon>
        <taxon>Mucoromycotina</taxon>
        <taxon>Mucoromycetes</taxon>
        <taxon>Mucorales</taxon>
        <taxon>Mucorineae</taxon>
        <taxon>Choanephoraceae</taxon>
        <taxon>Choanephoroideae</taxon>
        <taxon>Choanephora</taxon>
    </lineage>
</organism>
<keyword evidence="6" id="KW-1185">Reference proteome</keyword>
<protein>
    <submittedName>
        <fullName evidence="5">O-methyltransferase MdmC</fullName>
    </submittedName>
</protein>
<dbReference type="InParanoid" id="A0A1C7NNV8"/>
<dbReference type="GO" id="GO:0032259">
    <property type="term" value="P:methylation"/>
    <property type="evidence" value="ECO:0007669"/>
    <property type="project" value="UniProtKB-KW"/>
</dbReference>
<keyword evidence="3" id="KW-0949">S-adenosyl-L-methionine</keyword>
<dbReference type="PANTHER" id="PTHR10509">
    <property type="entry name" value="O-METHYLTRANSFERASE-RELATED"/>
    <property type="match status" value="1"/>
</dbReference>
<dbReference type="PANTHER" id="PTHR10509:SF14">
    <property type="entry name" value="CAFFEOYL-COA O-METHYLTRANSFERASE 3-RELATED"/>
    <property type="match status" value="1"/>
</dbReference>
<evidence type="ECO:0000313" key="6">
    <source>
        <dbReference type="Proteomes" id="UP000093000"/>
    </source>
</evidence>
<accession>A0A1C7NNV8</accession>
<comment type="caution">
    <text evidence="5">The sequence shown here is derived from an EMBL/GenBank/DDBJ whole genome shotgun (WGS) entry which is preliminary data.</text>
</comment>
<reference evidence="5 6" key="1">
    <citation type="submission" date="2016-03" db="EMBL/GenBank/DDBJ databases">
        <title>Choanephora cucurbitarum.</title>
        <authorList>
            <person name="Min B."/>
            <person name="Park H."/>
            <person name="Park J.-H."/>
            <person name="Shin H.-D."/>
            <person name="Choi I.-G."/>
        </authorList>
    </citation>
    <scope>NUCLEOTIDE SEQUENCE [LARGE SCALE GENOMIC DNA]</scope>
    <source>
        <strain evidence="5 6">KUS-F28377</strain>
    </source>
</reference>
<keyword evidence="1 5" id="KW-0489">Methyltransferase</keyword>
<comment type="similarity">
    <text evidence="4">Belongs to the class I-like SAM-binding methyltransferase superfamily. Cation-dependent O-methyltransferase family.</text>
</comment>
<dbReference type="InterPro" id="IPR029063">
    <property type="entry name" value="SAM-dependent_MTases_sf"/>
</dbReference>
<dbReference type="GO" id="GO:0008171">
    <property type="term" value="F:O-methyltransferase activity"/>
    <property type="evidence" value="ECO:0007669"/>
    <property type="project" value="InterPro"/>
</dbReference>
<dbReference type="EMBL" id="LUGH01000033">
    <property type="protein sequence ID" value="OBZ90811.1"/>
    <property type="molecule type" value="Genomic_DNA"/>
</dbReference>
<dbReference type="Gene3D" id="3.40.50.150">
    <property type="entry name" value="Vaccinia Virus protein VP39"/>
    <property type="match status" value="1"/>
</dbReference>
<sequence>MTGEYSDLGSRLRLNEEKYCDMYSTAFKQPFQDALKSISEETKNTIDKSHMMVSQVQSKFLKDLVAMLRPNRVLEIGGFTGYSAVAMASALRPNSKITSLELEEKHIEVARRHVASANIQNLIEFRQGPALESLHELAKEKVQYDFIFMDADKGGYVRYFDAIMEHDMLSEQGVLLVDNVLFFGQVHKLVPECNVTKDTYAEGSKNTKKMAAKVHHFNEHVANDSRVECTILPIFDGITVIRKK</sequence>
<dbReference type="GO" id="GO:0008757">
    <property type="term" value="F:S-adenosylmethionine-dependent methyltransferase activity"/>
    <property type="evidence" value="ECO:0007669"/>
    <property type="project" value="TreeGrafter"/>
</dbReference>
<evidence type="ECO:0000313" key="5">
    <source>
        <dbReference type="EMBL" id="OBZ90811.1"/>
    </source>
</evidence>